<sequence length="107" mass="12287">MSQTNVAYKFDSDAVSLGELPSNKQYTLSPGTLPVRIRRLSIHIPHGLHHNSHNVLSVEVDNSLEQQVPNKDEKQENSFNDDDDNSYYSLKTFRERRRGERDEDCGV</sequence>
<evidence type="ECO:0000313" key="3">
    <source>
        <dbReference type="Proteomes" id="UP000663881"/>
    </source>
</evidence>
<dbReference type="AlphaFoldDB" id="A0A820JW00"/>
<evidence type="ECO:0000313" key="2">
    <source>
        <dbReference type="EMBL" id="CAF4330284.1"/>
    </source>
</evidence>
<reference evidence="2" key="1">
    <citation type="submission" date="2021-02" db="EMBL/GenBank/DDBJ databases">
        <authorList>
            <person name="Nowell W R."/>
        </authorList>
    </citation>
    <scope>NUCLEOTIDE SEQUENCE</scope>
</reference>
<gene>
    <name evidence="2" type="ORF">OKA104_LOCUS47733</name>
</gene>
<name>A0A820JW00_9BILA</name>
<dbReference type="EMBL" id="CAJOAY010019434">
    <property type="protein sequence ID" value="CAF4330284.1"/>
    <property type="molecule type" value="Genomic_DNA"/>
</dbReference>
<proteinExistence type="predicted"/>
<protein>
    <submittedName>
        <fullName evidence="2">Uncharacterized protein</fullName>
    </submittedName>
</protein>
<comment type="caution">
    <text evidence="2">The sequence shown here is derived from an EMBL/GenBank/DDBJ whole genome shotgun (WGS) entry which is preliminary data.</text>
</comment>
<dbReference type="Proteomes" id="UP000663881">
    <property type="component" value="Unassembled WGS sequence"/>
</dbReference>
<feature type="region of interest" description="Disordered" evidence="1">
    <location>
        <begin position="58"/>
        <end position="107"/>
    </location>
</feature>
<accession>A0A820JW00</accession>
<organism evidence="2 3">
    <name type="scientific">Adineta steineri</name>
    <dbReference type="NCBI Taxonomy" id="433720"/>
    <lineage>
        <taxon>Eukaryota</taxon>
        <taxon>Metazoa</taxon>
        <taxon>Spiralia</taxon>
        <taxon>Gnathifera</taxon>
        <taxon>Rotifera</taxon>
        <taxon>Eurotatoria</taxon>
        <taxon>Bdelloidea</taxon>
        <taxon>Adinetida</taxon>
        <taxon>Adinetidae</taxon>
        <taxon>Adineta</taxon>
    </lineage>
</organism>
<evidence type="ECO:0000256" key="1">
    <source>
        <dbReference type="SAM" id="MobiDB-lite"/>
    </source>
</evidence>